<proteinExistence type="predicted"/>
<sequence length="50" mass="5695">MKTKKLDLDIDSIGGLSSLTLAEEKALSDFFQKKKLTKKKTEKKKLILKN</sequence>
<reference evidence="1 2" key="1">
    <citation type="journal article" date="2023" name="Chemosphere">
        <title>Whole genome analysis of Flavobacterium aziz-sancarii sp. nov., isolated from Ardley Island (Antarctica), revealed a rich resistome and bioremediation potential.</title>
        <authorList>
            <person name="Otur C."/>
            <person name="Okay S."/>
            <person name="Kurt-Kizildogan A."/>
        </authorList>
    </citation>
    <scope>NUCLEOTIDE SEQUENCE [LARGE SCALE GENOMIC DNA]</scope>
    <source>
        <strain evidence="1 2">AC</strain>
    </source>
</reference>
<gene>
    <name evidence="1" type="ORF">NJT12_14660</name>
</gene>
<evidence type="ECO:0000313" key="2">
    <source>
        <dbReference type="Proteomes" id="UP001212170"/>
    </source>
</evidence>
<comment type="caution">
    <text evidence="1">The sequence shown here is derived from an EMBL/GenBank/DDBJ whole genome shotgun (WGS) entry which is preliminary data.</text>
</comment>
<accession>A0ABT4WEG3</accession>
<dbReference type="RefSeq" id="WP_165571361.1">
    <property type="nucleotide sequence ID" value="NZ_JAMZNK010000024.1"/>
</dbReference>
<name>A0ABT4WEG3_9FLAO</name>
<keyword evidence="2" id="KW-1185">Reference proteome</keyword>
<evidence type="ECO:0000313" key="1">
    <source>
        <dbReference type="EMBL" id="MDA6070857.1"/>
    </source>
</evidence>
<protein>
    <submittedName>
        <fullName evidence="1">Uncharacterized protein</fullName>
    </submittedName>
</protein>
<organism evidence="1 2">
    <name type="scientific">Flavobacterium azizsancarii</name>
    <dbReference type="NCBI Taxonomy" id="2961580"/>
    <lineage>
        <taxon>Bacteria</taxon>
        <taxon>Pseudomonadati</taxon>
        <taxon>Bacteroidota</taxon>
        <taxon>Flavobacteriia</taxon>
        <taxon>Flavobacteriales</taxon>
        <taxon>Flavobacteriaceae</taxon>
        <taxon>Flavobacterium</taxon>
    </lineage>
</organism>
<dbReference type="EMBL" id="JAMZNK010000024">
    <property type="protein sequence ID" value="MDA6070857.1"/>
    <property type="molecule type" value="Genomic_DNA"/>
</dbReference>
<dbReference type="Proteomes" id="UP001212170">
    <property type="component" value="Unassembled WGS sequence"/>
</dbReference>